<evidence type="ECO:0000313" key="2">
    <source>
        <dbReference type="EMBL" id="KAK7479018.1"/>
    </source>
</evidence>
<gene>
    <name evidence="2" type="ORF">BaRGS_00029779</name>
</gene>
<proteinExistence type="predicted"/>
<name>A0ABD0JVX3_9CAEN</name>
<feature type="domain" description="Cyclic nucleotide-binding" evidence="1">
    <location>
        <begin position="157"/>
        <end position="204"/>
    </location>
</feature>
<dbReference type="SUPFAM" id="SSF51206">
    <property type="entry name" value="cAMP-binding domain-like"/>
    <property type="match status" value="2"/>
</dbReference>
<dbReference type="PANTHER" id="PTHR23011:SF28">
    <property type="entry name" value="CYCLIC NUCLEOTIDE-BINDING DOMAIN CONTAINING PROTEIN"/>
    <property type="match status" value="1"/>
</dbReference>
<dbReference type="InterPro" id="IPR018490">
    <property type="entry name" value="cNMP-bd_dom_sf"/>
</dbReference>
<dbReference type="InterPro" id="IPR000595">
    <property type="entry name" value="cNMP-bd_dom"/>
</dbReference>
<dbReference type="InterPro" id="IPR018488">
    <property type="entry name" value="cNMP-bd_CS"/>
</dbReference>
<sequence length="232" mass="26563">MILFLLLTDVITEVIRYCAFETRNPDDVIIKQGERGHRLYIALQGHVSIYVINKETASDGSRDNNVINEEVLQTVTTACEQKKLDRNVLGTMVWSGDGGTFGEVALIETDCVRTASVVADTHMDLLIVERDLFNRCLRGIVAEDMLAKTQFVERNPIFRSWPPRQRKQLVISLTTERVSYGARIIRQGQEASQIYFISSGEVEIHVDPRQYKTQFPRMWEEMLTLVPDLNSR</sequence>
<dbReference type="Proteomes" id="UP001519460">
    <property type="component" value="Unassembled WGS sequence"/>
</dbReference>
<reference evidence="2 3" key="1">
    <citation type="journal article" date="2023" name="Sci. Data">
        <title>Genome assembly of the Korean intertidal mud-creeper Batillaria attramentaria.</title>
        <authorList>
            <person name="Patra A.K."/>
            <person name="Ho P.T."/>
            <person name="Jun S."/>
            <person name="Lee S.J."/>
            <person name="Kim Y."/>
            <person name="Won Y.J."/>
        </authorList>
    </citation>
    <scope>NUCLEOTIDE SEQUENCE [LARGE SCALE GENOMIC DNA]</scope>
    <source>
        <strain evidence="2">Wonlab-2016</strain>
    </source>
</reference>
<dbReference type="PROSITE" id="PS00888">
    <property type="entry name" value="CNMP_BINDING_1"/>
    <property type="match status" value="1"/>
</dbReference>
<feature type="domain" description="Cyclic nucleotide-binding" evidence="1">
    <location>
        <begin position="11"/>
        <end position="154"/>
    </location>
</feature>
<comment type="caution">
    <text evidence="2">The sequence shown here is derived from an EMBL/GenBank/DDBJ whole genome shotgun (WGS) entry which is preliminary data.</text>
</comment>
<keyword evidence="3" id="KW-1185">Reference proteome</keyword>
<evidence type="ECO:0000313" key="3">
    <source>
        <dbReference type="Proteomes" id="UP001519460"/>
    </source>
</evidence>
<dbReference type="EMBL" id="JACVVK020000313">
    <property type="protein sequence ID" value="KAK7479018.1"/>
    <property type="molecule type" value="Genomic_DNA"/>
</dbReference>
<dbReference type="PANTHER" id="PTHR23011">
    <property type="entry name" value="CYCLIC NUCLEOTIDE-BINDING DOMAIN CONTAINING PROTEIN"/>
    <property type="match status" value="1"/>
</dbReference>
<organism evidence="2 3">
    <name type="scientific">Batillaria attramentaria</name>
    <dbReference type="NCBI Taxonomy" id="370345"/>
    <lineage>
        <taxon>Eukaryota</taxon>
        <taxon>Metazoa</taxon>
        <taxon>Spiralia</taxon>
        <taxon>Lophotrochozoa</taxon>
        <taxon>Mollusca</taxon>
        <taxon>Gastropoda</taxon>
        <taxon>Caenogastropoda</taxon>
        <taxon>Sorbeoconcha</taxon>
        <taxon>Cerithioidea</taxon>
        <taxon>Batillariidae</taxon>
        <taxon>Batillaria</taxon>
    </lineage>
</organism>
<dbReference type="PROSITE" id="PS00889">
    <property type="entry name" value="CNMP_BINDING_2"/>
    <property type="match status" value="1"/>
</dbReference>
<evidence type="ECO:0000259" key="1">
    <source>
        <dbReference type="PROSITE" id="PS50042"/>
    </source>
</evidence>
<protein>
    <recommendedName>
        <fullName evidence="1">Cyclic nucleotide-binding domain-containing protein</fullName>
    </recommendedName>
</protein>
<accession>A0ABD0JVX3</accession>
<dbReference type="AlphaFoldDB" id="A0ABD0JVX3"/>
<dbReference type="PROSITE" id="PS50042">
    <property type="entry name" value="CNMP_BINDING_3"/>
    <property type="match status" value="2"/>
</dbReference>
<dbReference type="CDD" id="cd00038">
    <property type="entry name" value="CAP_ED"/>
    <property type="match status" value="2"/>
</dbReference>
<dbReference type="InterPro" id="IPR014710">
    <property type="entry name" value="RmlC-like_jellyroll"/>
</dbReference>
<dbReference type="Gene3D" id="2.60.120.10">
    <property type="entry name" value="Jelly Rolls"/>
    <property type="match status" value="2"/>
</dbReference>
<dbReference type="PRINTS" id="PR00103">
    <property type="entry name" value="CAMPKINASE"/>
</dbReference>